<organism evidence="2 3">
    <name type="scientific">Euroglyphus maynei</name>
    <name type="common">Mayne's house dust mite</name>
    <dbReference type="NCBI Taxonomy" id="6958"/>
    <lineage>
        <taxon>Eukaryota</taxon>
        <taxon>Metazoa</taxon>
        <taxon>Ecdysozoa</taxon>
        <taxon>Arthropoda</taxon>
        <taxon>Chelicerata</taxon>
        <taxon>Arachnida</taxon>
        <taxon>Acari</taxon>
        <taxon>Acariformes</taxon>
        <taxon>Sarcoptiformes</taxon>
        <taxon>Astigmata</taxon>
        <taxon>Psoroptidia</taxon>
        <taxon>Analgoidea</taxon>
        <taxon>Pyroglyphidae</taxon>
        <taxon>Pyroglyphinae</taxon>
        <taxon>Euroglyphus</taxon>
    </lineage>
</organism>
<evidence type="ECO:0000313" key="2">
    <source>
        <dbReference type="EMBL" id="OTF81172.1"/>
    </source>
</evidence>
<dbReference type="EMBL" id="MUJZ01014958">
    <property type="protein sequence ID" value="OTF81172.1"/>
    <property type="molecule type" value="Genomic_DNA"/>
</dbReference>
<proteinExistence type="predicted"/>
<feature type="transmembrane region" description="Helical" evidence="1">
    <location>
        <begin position="193"/>
        <end position="212"/>
    </location>
</feature>
<comment type="caution">
    <text evidence="2">The sequence shown here is derived from an EMBL/GenBank/DDBJ whole genome shotgun (WGS) entry which is preliminary data.</text>
</comment>
<dbReference type="AlphaFoldDB" id="A0A1Y3BK09"/>
<feature type="transmembrane region" description="Helical" evidence="1">
    <location>
        <begin position="89"/>
        <end position="114"/>
    </location>
</feature>
<evidence type="ECO:0000313" key="3">
    <source>
        <dbReference type="Proteomes" id="UP000194236"/>
    </source>
</evidence>
<keyword evidence="1" id="KW-0812">Transmembrane</keyword>
<gene>
    <name evidence="2" type="ORF">BLA29_008603</name>
</gene>
<sequence length="213" mass="24888">MNPSSFIDRDLLKKLSEQSTIYQSCPFWPNDRDKFNRLTELWKISAKYDWKDTWAIQHENKYYFTLNTISNYTIGQKIRSFFGLNRGNVALFSTIVPCLAFSNILGTAIHFVFVTSPIIDRPIDNHRKQIFVSTLTHLTTSVLYPILFITGSSLYYATKYVTQPIPDDMGLLPESRKYVWEKFIKQSFMKNRYSFLMFTIINVIVASTLTTIQ</sequence>
<dbReference type="OrthoDB" id="6506380at2759"/>
<feature type="non-terminal residue" evidence="2">
    <location>
        <position position="213"/>
    </location>
</feature>
<keyword evidence="1" id="KW-1133">Transmembrane helix</keyword>
<protein>
    <submittedName>
        <fullName evidence="2">Uncharacterized protein</fullName>
    </submittedName>
</protein>
<dbReference type="Proteomes" id="UP000194236">
    <property type="component" value="Unassembled WGS sequence"/>
</dbReference>
<accession>A0A1Y3BK09</accession>
<keyword evidence="3" id="KW-1185">Reference proteome</keyword>
<keyword evidence="1" id="KW-0472">Membrane</keyword>
<name>A0A1Y3BK09_EURMA</name>
<evidence type="ECO:0000256" key="1">
    <source>
        <dbReference type="SAM" id="Phobius"/>
    </source>
</evidence>
<reference evidence="2 3" key="1">
    <citation type="submission" date="2017-03" db="EMBL/GenBank/DDBJ databases">
        <title>Genome Survey of Euroglyphus maynei.</title>
        <authorList>
            <person name="Arlian L.G."/>
            <person name="Morgan M.S."/>
            <person name="Rider S.D."/>
        </authorList>
    </citation>
    <scope>NUCLEOTIDE SEQUENCE [LARGE SCALE GENOMIC DNA]</scope>
    <source>
        <strain evidence="2">Arlian Lab</strain>
        <tissue evidence="2">Whole body</tissue>
    </source>
</reference>
<feature type="transmembrane region" description="Helical" evidence="1">
    <location>
        <begin position="135"/>
        <end position="157"/>
    </location>
</feature>